<dbReference type="InterPro" id="IPR056730">
    <property type="entry name" value="DUF2096_C"/>
</dbReference>
<dbReference type="RefSeq" id="WP_012819685.1">
    <property type="nucleotide sequence ID" value="NC_013407.1"/>
</dbReference>
<dbReference type="AlphaFoldDB" id="C9REY9"/>
<evidence type="ECO:0000313" key="4">
    <source>
        <dbReference type="Proteomes" id="UP000002063"/>
    </source>
</evidence>
<dbReference type="PIRSF" id="PIRSF037052">
    <property type="entry name" value="UCP037052"/>
    <property type="match status" value="1"/>
</dbReference>
<evidence type="ECO:0000259" key="1">
    <source>
        <dbReference type="Pfam" id="PF09869"/>
    </source>
</evidence>
<name>C9REY9_METVM</name>
<dbReference type="Pfam" id="PF09869">
    <property type="entry name" value="KH_DUF2096_C"/>
    <property type="match status" value="1"/>
</dbReference>
<dbReference type="EMBL" id="CP001787">
    <property type="protein sequence ID" value="ACX72141.1"/>
    <property type="molecule type" value="Genomic_DNA"/>
</dbReference>
<accession>C9REY9</accession>
<evidence type="ECO:0000259" key="2">
    <source>
        <dbReference type="Pfam" id="PF23100"/>
    </source>
</evidence>
<sequence length="177" mass="20600">MKDVRNLDKQWVVLSELSAELVNRGVKVPEIVFDKLRLANSLLSYYLLDPHVSIKTLADVERELNFVQSQLFSLCDAELTEKYLNKMMKAVRGELNVRFPISKSNYNKEVKKRGKVEAVRVKLQKEIQIERLSDLGEWHGVIFEYSDEKDKVIIEGEINRVKNALKDFAVMWKEDAN</sequence>
<evidence type="ECO:0000313" key="3">
    <source>
        <dbReference type="EMBL" id="ACX72141.1"/>
    </source>
</evidence>
<dbReference type="OrthoDB" id="59960at2157"/>
<dbReference type="InterPro" id="IPR017098">
    <property type="entry name" value="UCP037052"/>
</dbReference>
<dbReference type="Proteomes" id="UP000002063">
    <property type="component" value="Chromosome"/>
</dbReference>
<gene>
    <name evidence="3" type="ordered locus">Metvu_0274</name>
</gene>
<protein>
    <submittedName>
        <fullName evidence="3">Uncharacterized conserved protein UCP037052</fullName>
    </submittedName>
</protein>
<feature type="domain" description="DUF2096" evidence="2">
    <location>
        <begin position="7"/>
        <end position="96"/>
    </location>
</feature>
<dbReference type="STRING" id="579137.Metvu_0274"/>
<dbReference type="KEGG" id="mvu:Metvu_0274"/>
<proteinExistence type="predicted"/>
<dbReference type="eggNOG" id="arCOG04906">
    <property type="taxonomic scope" value="Archaea"/>
</dbReference>
<feature type="domain" description="DUF2096" evidence="1">
    <location>
        <begin position="116"/>
        <end position="174"/>
    </location>
</feature>
<dbReference type="Pfam" id="PF23100">
    <property type="entry name" value="DUF2096_N"/>
    <property type="match status" value="1"/>
</dbReference>
<dbReference type="HOGENOM" id="CLU_1529229_0_0_2"/>
<keyword evidence="4" id="KW-1185">Reference proteome</keyword>
<dbReference type="InterPro" id="IPR056731">
    <property type="entry name" value="DUF2096_N"/>
</dbReference>
<dbReference type="GeneID" id="8512603"/>
<organism evidence="3 4">
    <name type="scientific">Methanocaldococcus vulcanius (strain ATCC 700851 / DSM 12094 / M7)</name>
    <name type="common">Methanococcus vulcanius</name>
    <dbReference type="NCBI Taxonomy" id="579137"/>
    <lineage>
        <taxon>Archaea</taxon>
        <taxon>Methanobacteriati</taxon>
        <taxon>Methanobacteriota</taxon>
        <taxon>Methanomada group</taxon>
        <taxon>Methanococci</taxon>
        <taxon>Methanococcales</taxon>
        <taxon>Methanocaldococcaceae</taxon>
        <taxon>Methanocaldococcus</taxon>
    </lineage>
</organism>
<reference evidence="3" key="1">
    <citation type="submission" date="2009-10" db="EMBL/GenBank/DDBJ databases">
        <title>Complete sequence of chromosome of Methanocaldococcus vulcanius M7.</title>
        <authorList>
            <consortium name="US DOE Joint Genome Institute"/>
            <person name="Lucas S."/>
            <person name="Copeland A."/>
            <person name="Lapidus A."/>
            <person name="Glavina del Rio T."/>
            <person name="Dalin E."/>
            <person name="Tice H."/>
            <person name="Bruce D."/>
            <person name="Goodwin L."/>
            <person name="Pitluck S."/>
            <person name="Lcollab F.I."/>
            <person name="Brettin T."/>
            <person name="Detter J.C."/>
            <person name="Han C."/>
            <person name="Tapia R."/>
            <person name="Kuske C.R."/>
            <person name="Schmutz J."/>
            <person name="Larimer F."/>
            <person name="Land M."/>
            <person name="Hauser L."/>
            <person name="Kyrpides N."/>
            <person name="Ovchinikova G."/>
            <person name="Sieprawska-Lupa M."/>
            <person name="Whitman W.B."/>
            <person name="Woyke T."/>
        </authorList>
    </citation>
    <scope>NUCLEOTIDE SEQUENCE [LARGE SCALE GENOMIC DNA]</scope>
    <source>
        <strain evidence="3">M7</strain>
    </source>
</reference>